<dbReference type="GO" id="GO:0005829">
    <property type="term" value="C:cytosol"/>
    <property type="evidence" value="ECO:0007669"/>
    <property type="project" value="TreeGrafter"/>
</dbReference>
<reference evidence="7 8" key="2">
    <citation type="submission" date="2015-01" db="EMBL/GenBank/DDBJ databases">
        <title>Complete genome sequence of Pyrinomonas methylaliphatogenes type strain K22T.</title>
        <authorList>
            <person name="Lee K.C.Y."/>
            <person name="Power J.F."/>
            <person name="Dunfield P.F."/>
            <person name="Morgan X.C."/>
            <person name="Huttenhower C."/>
            <person name="Stott M.B."/>
        </authorList>
    </citation>
    <scope>NUCLEOTIDE SEQUENCE [LARGE SCALE GENOMIC DNA]</scope>
    <source>
        <strain evidence="7 8">K22</strain>
    </source>
</reference>
<dbReference type="RefSeq" id="WP_041974115.1">
    <property type="nucleotide sequence ID" value="NZ_CBXV010000002.1"/>
</dbReference>
<dbReference type="Pfam" id="PF04131">
    <property type="entry name" value="NanE"/>
    <property type="match status" value="1"/>
</dbReference>
<evidence type="ECO:0000256" key="2">
    <source>
        <dbReference type="ARBA" id="ARBA00002147"/>
    </source>
</evidence>
<accession>A0A0B6WV17</accession>
<dbReference type="CDD" id="cd04729">
    <property type="entry name" value="NanE"/>
    <property type="match status" value="1"/>
</dbReference>
<comment type="function">
    <text evidence="2">Converts N-acetylmannosamine-6-phosphate (ManNAc-6-P) to N-acetylglucosamine-6-phosphate (GlcNAc-6-P).</text>
</comment>
<organism evidence="7 8">
    <name type="scientific">Pyrinomonas methylaliphatogenes</name>
    <dbReference type="NCBI Taxonomy" id="454194"/>
    <lineage>
        <taxon>Bacteria</taxon>
        <taxon>Pseudomonadati</taxon>
        <taxon>Acidobacteriota</taxon>
        <taxon>Blastocatellia</taxon>
        <taxon>Blastocatellales</taxon>
        <taxon>Pyrinomonadaceae</taxon>
        <taxon>Pyrinomonas</taxon>
    </lineage>
</organism>
<keyword evidence="5 7" id="KW-0413">Isomerase</keyword>
<evidence type="ECO:0000256" key="4">
    <source>
        <dbReference type="ARBA" id="ARBA00013180"/>
    </source>
</evidence>
<dbReference type="Gene3D" id="3.20.20.70">
    <property type="entry name" value="Aldolase class I"/>
    <property type="match status" value="1"/>
</dbReference>
<dbReference type="GO" id="GO:0047465">
    <property type="term" value="F:N-acylglucosamine-6-phosphate 2-epimerase activity"/>
    <property type="evidence" value="ECO:0007669"/>
    <property type="project" value="UniProtKB-EC"/>
</dbReference>
<evidence type="ECO:0000256" key="6">
    <source>
        <dbReference type="ARBA" id="ARBA00023277"/>
    </source>
</evidence>
<dbReference type="EC" id="5.1.3.9" evidence="4"/>
<comment type="pathway">
    <text evidence="3">Amino-sugar metabolism; N-acetylneuraminate degradation; D-fructose 6-phosphate from N-acetylneuraminate: step 3/5.</text>
</comment>
<keyword evidence="6" id="KW-0119">Carbohydrate metabolism</keyword>
<protein>
    <recommendedName>
        <fullName evidence="4">N-acylglucosamine-6-phosphate 2-epimerase</fullName>
        <ecNumber evidence="4">5.1.3.9</ecNumber>
    </recommendedName>
</protein>
<dbReference type="InterPro" id="IPR011060">
    <property type="entry name" value="RibuloseP-bd_barrel"/>
</dbReference>
<dbReference type="GO" id="GO:0006053">
    <property type="term" value="P:N-acetylmannosamine catabolic process"/>
    <property type="evidence" value="ECO:0007669"/>
    <property type="project" value="TreeGrafter"/>
</dbReference>
<name>A0A0B6WV17_9BACT</name>
<dbReference type="STRING" id="454194.PYK22_00581"/>
<evidence type="ECO:0000256" key="3">
    <source>
        <dbReference type="ARBA" id="ARBA00005081"/>
    </source>
</evidence>
<dbReference type="PANTHER" id="PTHR36204:SF1">
    <property type="entry name" value="N-ACETYLMANNOSAMINE-6-PHOSPHATE 2-EPIMERASE-RELATED"/>
    <property type="match status" value="1"/>
</dbReference>
<evidence type="ECO:0000256" key="1">
    <source>
        <dbReference type="ARBA" id="ARBA00000056"/>
    </source>
</evidence>
<dbReference type="SUPFAM" id="SSF51366">
    <property type="entry name" value="Ribulose-phoshate binding barrel"/>
    <property type="match status" value="1"/>
</dbReference>
<dbReference type="InterPro" id="IPR013785">
    <property type="entry name" value="Aldolase_TIM"/>
</dbReference>
<sequence>MKSLEERRANVLARWRGGLIVSCQAAAGSPLARPEIIAALALTAELNGAVGVRIDGPANVAAVRRVISIPILGIEKVIYGGFDVYITPTFAAAARVVRSGADLVALDGTLRPRPQGETLPKIIRRVREELQTPVVADVATEAEGLAAGEEYGADFISTTLSGYTAETRDKSGPDFELVERLSKRLAHVPIICEGRVRDPEDVRRAFDCGAFAVCVGTAITGVDWLVRQYVAATPVAKERREAAIAERAADPNGE</sequence>
<dbReference type="PANTHER" id="PTHR36204">
    <property type="entry name" value="N-ACETYLMANNOSAMINE-6-PHOSPHATE 2-EPIMERASE-RELATED"/>
    <property type="match status" value="1"/>
</dbReference>
<dbReference type="AlphaFoldDB" id="A0A0B6WV17"/>
<dbReference type="GO" id="GO:0019262">
    <property type="term" value="P:N-acetylneuraminate catabolic process"/>
    <property type="evidence" value="ECO:0007669"/>
    <property type="project" value="UniProtKB-UniPathway"/>
</dbReference>
<comment type="catalytic activity">
    <reaction evidence="1">
        <text>an N-acyl-D-glucosamine 6-phosphate = an N-acyl-D-mannosamine 6-phosphate</text>
        <dbReference type="Rhea" id="RHEA:23932"/>
        <dbReference type="ChEBI" id="CHEBI:57599"/>
        <dbReference type="ChEBI" id="CHEBI:57666"/>
        <dbReference type="EC" id="5.1.3.9"/>
    </reaction>
</comment>
<dbReference type="OrthoDB" id="9781704at2"/>
<dbReference type="Proteomes" id="UP000031518">
    <property type="component" value="Unassembled WGS sequence"/>
</dbReference>
<evidence type="ECO:0000313" key="7">
    <source>
        <dbReference type="EMBL" id="CDM64587.1"/>
    </source>
</evidence>
<dbReference type="NCBIfam" id="NF002231">
    <property type="entry name" value="PRK01130.1"/>
    <property type="match status" value="1"/>
</dbReference>
<dbReference type="UniPathway" id="UPA00629">
    <property type="reaction ID" value="UER00682"/>
</dbReference>
<evidence type="ECO:0000313" key="8">
    <source>
        <dbReference type="Proteomes" id="UP000031518"/>
    </source>
</evidence>
<keyword evidence="8" id="KW-1185">Reference proteome</keyword>
<evidence type="ECO:0000256" key="5">
    <source>
        <dbReference type="ARBA" id="ARBA00023235"/>
    </source>
</evidence>
<reference evidence="7 8" key="1">
    <citation type="submission" date="2013-12" db="EMBL/GenBank/DDBJ databases">
        <authorList>
            <person name="Stott M."/>
        </authorList>
    </citation>
    <scope>NUCLEOTIDE SEQUENCE [LARGE SCALE GENOMIC DNA]</scope>
    <source>
        <strain evidence="7 8">K22</strain>
    </source>
</reference>
<dbReference type="InterPro" id="IPR007260">
    <property type="entry name" value="NanE"/>
</dbReference>
<gene>
    <name evidence="7" type="ORF">PYK22_00581</name>
</gene>
<proteinExistence type="predicted"/>
<dbReference type="EMBL" id="CBXV010000002">
    <property type="protein sequence ID" value="CDM64587.1"/>
    <property type="molecule type" value="Genomic_DNA"/>
</dbReference>